<organism evidence="1 2">
    <name type="scientific">Paractinoplanes durhamensis</name>
    <dbReference type="NCBI Taxonomy" id="113563"/>
    <lineage>
        <taxon>Bacteria</taxon>
        <taxon>Bacillati</taxon>
        <taxon>Actinomycetota</taxon>
        <taxon>Actinomycetes</taxon>
        <taxon>Micromonosporales</taxon>
        <taxon>Micromonosporaceae</taxon>
        <taxon>Paractinoplanes</taxon>
    </lineage>
</organism>
<keyword evidence="2" id="KW-1185">Reference proteome</keyword>
<name>A0ABQ3YMY4_9ACTN</name>
<evidence type="ECO:0000313" key="2">
    <source>
        <dbReference type="Proteomes" id="UP000637628"/>
    </source>
</evidence>
<dbReference type="EMBL" id="BOML01000003">
    <property type="protein sequence ID" value="GID98937.1"/>
    <property type="molecule type" value="Genomic_DNA"/>
</dbReference>
<sequence length="71" mass="7870">MSTVDSPAAAWARTSATMLAELPPGYRRSDRMATSYKVTVSRTTGTKRAIRTIHLAAWLVKDCESRNEETP</sequence>
<accession>A0ABQ3YMY4</accession>
<reference evidence="1 2" key="1">
    <citation type="submission" date="2021-01" db="EMBL/GenBank/DDBJ databases">
        <title>Whole genome shotgun sequence of Actinoplanes durhamensis NBRC 14914.</title>
        <authorList>
            <person name="Komaki H."/>
            <person name="Tamura T."/>
        </authorList>
    </citation>
    <scope>NUCLEOTIDE SEQUENCE [LARGE SCALE GENOMIC DNA]</scope>
    <source>
        <strain evidence="1 2">NBRC 14914</strain>
    </source>
</reference>
<proteinExistence type="predicted"/>
<comment type="caution">
    <text evidence="1">The sequence shown here is derived from an EMBL/GenBank/DDBJ whole genome shotgun (WGS) entry which is preliminary data.</text>
</comment>
<dbReference type="Proteomes" id="UP000637628">
    <property type="component" value="Unassembled WGS sequence"/>
</dbReference>
<gene>
    <name evidence="1" type="ORF">Adu01nite_02880</name>
</gene>
<protein>
    <submittedName>
        <fullName evidence="1">Uncharacterized protein</fullName>
    </submittedName>
</protein>
<evidence type="ECO:0000313" key="1">
    <source>
        <dbReference type="EMBL" id="GID98937.1"/>
    </source>
</evidence>